<feature type="transmembrane region" description="Helical" evidence="2">
    <location>
        <begin position="26"/>
        <end position="46"/>
    </location>
</feature>
<accession>A0A6A7Z0P7</accession>
<dbReference type="RefSeq" id="WP_153338439.1">
    <property type="nucleotide sequence ID" value="NZ_WIWC01000081.1"/>
</dbReference>
<proteinExistence type="predicted"/>
<keyword evidence="2" id="KW-0472">Membrane</keyword>
<evidence type="ECO:0000256" key="2">
    <source>
        <dbReference type="SAM" id="Phobius"/>
    </source>
</evidence>
<comment type="caution">
    <text evidence="3">The sequence shown here is derived from an EMBL/GenBank/DDBJ whole genome shotgun (WGS) entry which is preliminary data.</text>
</comment>
<reference evidence="3" key="1">
    <citation type="submission" date="2019-10" db="EMBL/GenBank/DDBJ databases">
        <title>Evaluation of single-gene subtyping targets for Pseudomonas.</title>
        <authorList>
            <person name="Reichler S.J."/>
            <person name="Orsi R.H."/>
            <person name="Wiedmann M."/>
            <person name="Martin N.H."/>
            <person name="Murphy S.I."/>
        </authorList>
    </citation>
    <scope>NUCLEOTIDE SEQUENCE</scope>
    <source>
        <strain evidence="3">FSL R10-2339</strain>
    </source>
</reference>
<dbReference type="AlphaFoldDB" id="A0A6A7Z0P7"/>
<sequence>MNQTDEFVIDGSEPTKPGRGVRRVNYTPLAVLAGVTVATVAALLGYRVGKKRGKGD</sequence>
<dbReference type="EMBL" id="WIWC01000081">
    <property type="protein sequence ID" value="MQT82871.1"/>
    <property type="molecule type" value="Genomic_DNA"/>
</dbReference>
<gene>
    <name evidence="3" type="ORF">GHN86_22830</name>
</gene>
<protein>
    <submittedName>
        <fullName evidence="3">Uncharacterized protein</fullName>
    </submittedName>
</protein>
<evidence type="ECO:0000313" key="3">
    <source>
        <dbReference type="EMBL" id="MQT82871.1"/>
    </source>
</evidence>
<evidence type="ECO:0000256" key="1">
    <source>
        <dbReference type="SAM" id="MobiDB-lite"/>
    </source>
</evidence>
<keyword evidence="2" id="KW-1133">Transmembrane helix</keyword>
<feature type="region of interest" description="Disordered" evidence="1">
    <location>
        <begin position="1"/>
        <end position="20"/>
    </location>
</feature>
<keyword evidence="2" id="KW-0812">Transmembrane</keyword>
<organism evidence="3">
    <name type="scientific">Pseudomonas helleri</name>
    <dbReference type="NCBI Taxonomy" id="1608996"/>
    <lineage>
        <taxon>Bacteria</taxon>
        <taxon>Pseudomonadati</taxon>
        <taxon>Pseudomonadota</taxon>
        <taxon>Gammaproteobacteria</taxon>
        <taxon>Pseudomonadales</taxon>
        <taxon>Pseudomonadaceae</taxon>
        <taxon>Pseudomonas</taxon>
    </lineage>
</organism>
<name>A0A6A7Z0P7_9PSED</name>